<proteinExistence type="predicted"/>
<feature type="transmembrane region" description="Helical" evidence="5">
    <location>
        <begin position="6"/>
        <end position="27"/>
    </location>
</feature>
<protein>
    <submittedName>
        <fullName evidence="6">MAPEG family protein</fullName>
    </submittedName>
</protein>
<dbReference type="Pfam" id="PF01124">
    <property type="entry name" value="MAPEG"/>
    <property type="match status" value="1"/>
</dbReference>
<evidence type="ECO:0000256" key="1">
    <source>
        <dbReference type="ARBA" id="ARBA00004370"/>
    </source>
</evidence>
<dbReference type="SUPFAM" id="SSF161084">
    <property type="entry name" value="MAPEG domain-like"/>
    <property type="match status" value="1"/>
</dbReference>
<dbReference type="Gene3D" id="1.20.120.550">
    <property type="entry name" value="Membrane associated eicosanoid/glutathione metabolism-like domain"/>
    <property type="match status" value="1"/>
</dbReference>
<feature type="transmembrane region" description="Helical" evidence="5">
    <location>
        <begin position="47"/>
        <end position="71"/>
    </location>
</feature>
<evidence type="ECO:0000256" key="4">
    <source>
        <dbReference type="ARBA" id="ARBA00023136"/>
    </source>
</evidence>
<evidence type="ECO:0000256" key="2">
    <source>
        <dbReference type="ARBA" id="ARBA00022692"/>
    </source>
</evidence>
<name>A0ABX8WGL9_9HYPH</name>
<dbReference type="RefSeq" id="WP_220306489.1">
    <property type="nucleotide sequence ID" value="NZ_CP080590.1"/>
</dbReference>
<keyword evidence="4 5" id="KW-0472">Membrane</keyword>
<keyword evidence="3 5" id="KW-1133">Transmembrane helix</keyword>
<keyword evidence="2 5" id="KW-0812">Transmembrane</keyword>
<evidence type="ECO:0000313" key="7">
    <source>
        <dbReference type="Proteomes" id="UP000825799"/>
    </source>
</evidence>
<gene>
    <name evidence="6" type="ORF">K1X15_05425</name>
</gene>
<evidence type="ECO:0000256" key="3">
    <source>
        <dbReference type="ARBA" id="ARBA00022989"/>
    </source>
</evidence>
<dbReference type="InterPro" id="IPR023352">
    <property type="entry name" value="MAPEG-like_dom_sf"/>
</dbReference>
<evidence type="ECO:0000313" key="6">
    <source>
        <dbReference type="EMBL" id="QYO78008.1"/>
    </source>
</evidence>
<dbReference type="Proteomes" id="UP000825799">
    <property type="component" value="Chromosome"/>
</dbReference>
<organism evidence="6 7">
    <name type="scientific">Devosia salina</name>
    <dbReference type="NCBI Taxonomy" id="2860336"/>
    <lineage>
        <taxon>Bacteria</taxon>
        <taxon>Pseudomonadati</taxon>
        <taxon>Pseudomonadota</taxon>
        <taxon>Alphaproteobacteria</taxon>
        <taxon>Hyphomicrobiales</taxon>
        <taxon>Devosiaceae</taxon>
        <taxon>Devosia</taxon>
    </lineage>
</organism>
<dbReference type="EMBL" id="CP080590">
    <property type="protein sequence ID" value="QYO78008.1"/>
    <property type="molecule type" value="Genomic_DNA"/>
</dbReference>
<accession>A0ABX8WGL9</accession>
<dbReference type="InterPro" id="IPR001129">
    <property type="entry name" value="Membr-assoc_MAPEG"/>
</dbReference>
<comment type="subcellular location">
    <subcellularLocation>
        <location evidence="1">Membrane</location>
    </subcellularLocation>
</comment>
<keyword evidence="7" id="KW-1185">Reference proteome</keyword>
<sequence>MVLPPAVALMVLGVDSVVVTGAALAYAAARVGFTLSYWSGVNRPRSLFWGVGMAMIAVLTAQAMVAVLAGWR</sequence>
<reference evidence="6 7" key="1">
    <citation type="submission" date="2021-08" db="EMBL/GenBank/DDBJ databases">
        <title>Devosia salina sp. nov., isolated from the South China Sea sediment.</title>
        <authorList>
            <person name="Zhou Z."/>
        </authorList>
    </citation>
    <scope>NUCLEOTIDE SEQUENCE [LARGE SCALE GENOMIC DNA]</scope>
    <source>
        <strain evidence="6 7">SCS-3</strain>
    </source>
</reference>
<evidence type="ECO:0000256" key="5">
    <source>
        <dbReference type="SAM" id="Phobius"/>
    </source>
</evidence>